<comment type="caution">
    <text evidence="7">The sequence shown here is derived from an EMBL/GenBank/DDBJ whole genome shotgun (WGS) entry which is preliminary data.</text>
</comment>
<dbReference type="UniPathway" id="UPA00232"/>
<comment type="function">
    <text evidence="6">Methyltransferase required for the conversion of demethylmenaquinol (DMKH2) to menaquinol (MKH2) and the conversion of 2-polyprenyl-6-methoxy-1,4-benzoquinol (DDMQH2) to 2-polyprenyl-3-methyl-6-methoxy-1,4-benzoquinol (DMQH2).</text>
</comment>
<feature type="binding site" evidence="6">
    <location>
        <position position="76"/>
    </location>
    <ligand>
        <name>S-adenosyl-L-methionine</name>
        <dbReference type="ChEBI" id="CHEBI:59789"/>
    </ligand>
</feature>
<dbReference type="InterPro" id="IPR004033">
    <property type="entry name" value="UbiE/COQ5_MeTrFase"/>
</dbReference>
<dbReference type="EC" id="2.1.1.163" evidence="6"/>
<keyword evidence="4 6" id="KW-0831">Ubiquinone biosynthesis</keyword>
<dbReference type="Pfam" id="PF01209">
    <property type="entry name" value="Ubie_methyltran"/>
    <property type="match status" value="1"/>
</dbReference>
<name>A0A2A4XGH8_9GAMM</name>
<dbReference type="Proteomes" id="UP000218767">
    <property type="component" value="Unassembled WGS sequence"/>
</dbReference>
<reference evidence="8" key="1">
    <citation type="submission" date="2017-08" db="EMBL/GenBank/DDBJ databases">
        <title>A dynamic microbial community with high functional redundancy inhabits the cold, oxic subseafloor aquifer.</title>
        <authorList>
            <person name="Tully B.J."/>
            <person name="Wheat C.G."/>
            <person name="Glazer B.T."/>
            <person name="Huber J.A."/>
        </authorList>
    </citation>
    <scope>NUCLEOTIDE SEQUENCE [LARGE SCALE GENOMIC DNA]</scope>
</reference>
<dbReference type="NCBIfam" id="TIGR01934">
    <property type="entry name" value="MenG_MenH_UbiE"/>
    <property type="match status" value="1"/>
</dbReference>
<accession>A0A2A4XGH8</accession>
<dbReference type="GO" id="GO:0008425">
    <property type="term" value="F:2-methoxy-6-polyprenyl-1,4-benzoquinol methyltransferase activity"/>
    <property type="evidence" value="ECO:0007669"/>
    <property type="project" value="UniProtKB-UniRule"/>
</dbReference>
<dbReference type="PANTHER" id="PTHR43591:SF24">
    <property type="entry name" value="2-METHOXY-6-POLYPRENYL-1,4-BENZOQUINOL METHYLASE, MITOCHONDRIAL"/>
    <property type="match status" value="1"/>
</dbReference>
<comment type="similarity">
    <text evidence="6">Belongs to the class I-like SAM-binding methyltransferase superfamily. MenG/UbiE family.</text>
</comment>
<dbReference type="GO" id="GO:0043770">
    <property type="term" value="F:demethylmenaquinone methyltransferase activity"/>
    <property type="evidence" value="ECO:0007669"/>
    <property type="project" value="UniProtKB-UniRule"/>
</dbReference>
<keyword evidence="1 6" id="KW-0474">Menaquinone biosynthesis</keyword>
<evidence type="ECO:0000256" key="1">
    <source>
        <dbReference type="ARBA" id="ARBA00022428"/>
    </source>
</evidence>
<dbReference type="EC" id="2.1.1.201" evidence="6"/>
<evidence type="ECO:0000313" key="8">
    <source>
        <dbReference type="Proteomes" id="UP000218767"/>
    </source>
</evidence>
<dbReference type="NCBIfam" id="NF001244">
    <property type="entry name" value="PRK00216.1-5"/>
    <property type="match status" value="1"/>
</dbReference>
<dbReference type="CDD" id="cd02440">
    <property type="entry name" value="AdoMet_MTases"/>
    <property type="match status" value="1"/>
</dbReference>
<comment type="caution">
    <text evidence="6">Lacks conserved residue(s) required for the propagation of feature annotation.</text>
</comment>
<dbReference type="PROSITE" id="PS01184">
    <property type="entry name" value="UBIE_2"/>
    <property type="match status" value="1"/>
</dbReference>
<dbReference type="SUPFAM" id="SSF53335">
    <property type="entry name" value="S-adenosyl-L-methionine-dependent methyltransferases"/>
    <property type="match status" value="1"/>
</dbReference>
<dbReference type="HAMAP" id="MF_01813">
    <property type="entry name" value="MenG_UbiE_methyltr"/>
    <property type="match status" value="1"/>
</dbReference>
<sequence length="253" mass="27947">MSNTTESEETTHFGYEEVPIAEKEQRVGQVFRSVAKQYDIMNDIMSLGSHRLIKRFTIELSALRKGHKVLDLAGGTGDFSIRFSSLVGETGQVVLADINEAMLQVGRDRIIDKGLASNVDIAQVNAEHLPFADNTFDCICIAYGLRNVTNKEAALASMERVLKPGGRVLVLEFSKPTNDLVGKAYDVYSKLWPLAGKAITGDAESYRYLVESIRMHPDQESLLQMMQDAGLTNCKYHNVMGGVCAIHIGFKSI</sequence>
<evidence type="ECO:0000256" key="3">
    <source>
        <dbReference type="ARBA" id="ARBA00022679"/>
    </source>
</evidence>
<dbReference type="EMBL" id="NVUL01000006">
    <property type="protein sequence ID" value="PCI81167.1"/>
    <property type="molecule type" value="Genomic_DNA"/>
</dbReference>
<dbReference type="PROSITE" id="PS51608">
    <property type="entry name" value="SAM_MT_UBIE"/>
    <property type="match status" value="1"/>
</dbReference>
<feature type="binding site" evidence="6">
    <location>
        <begin position="125"/>
        <end position="126"/>
    </location>
    <ligand>
        <name>S-adenosyl-L-methionine</name>
        <dbReference type="ChEBI" id="CHEBI:59789"/>
    </ligand>
</feature>
<keyword evidence="3 6" id="KW-0808">Transferase</keyword>
<comment type="catalytic activity">
    <reaction evidence="6">
        <text>a 2-demethylmenaquinol + S-adenosyl-L-methionine = a menaquinol + S-adenosyl-L-homocysteine + H(+)</text>
        <dbReference type="Rhea" id="RHEA:42640"/>
        <dbReference type="Rhea" id="RHEA-COMP:9539"/>
        <dbReference type="Rhea" id="RHEA-COMP:9563"/>
        <dbReference type="ChEBI" id="CHEBI:15378"/>
        <dbReference type="ChEBI" id="CHEBI:18151"/>
        <dbReference type="ChEBI" id="CHEBI:55437"/>
        <dbReference type="ChEBI" id="CHEBI:57856"/>
        <dbReference type="ChEBI" id="CHEBI:59789"/>
        <dbReference type="EC" id="2.1.1.163"/>
    </reaction>
</comment>
<dbReference type="UniPathway" id="UPA00079">
    <property type="reaction ID" value="UER00169"/>
</dbReference>
<dbReference type="GO" id="GO:0009234">
    <property type="term" value="P:menaquinone biosynthetic process"/>
    <property type="evidence" value="ECO:0007669"/>
    <property type="project" value="UniProtKB-UniRule"/>
</dbReference>
<dbReference type="GO" id="GO:0009060">
    <property type="term" value="P:aerobic respiration"/>
    <property type="evidence" value="ECO:0007669"/>
    <property type="project" value="UniProtKB-UniRule"/>
</dbReference>
<dbReference type="NCBIfam" id="NF001240">
    <property type="entry name" value="PRK00216.1-1"/>
    <property type="match status" value="1"/>
</dbReference>
<protein>
    <recommendedName>
        <fullName evidence="6">Ubiquinone/menaquinone biosynthesis C-methyltransferase UbiE</fullName>
        <ecNumber evidence="6">2.1.1.163</ecNumber>
        <ecNumber evidence="6">2.1.1.201</ecNumber>
    </recommendedName>
    <alternativeName>
        <fullName evidence="6">2-methoxy-6-polyprenyl-1,4-benzoquinol methylase</fullName>
    </alternativeName>
    <alternativeName>
        <fullName evidence="6">Demethylmenaquinone methyltransferase</fullName>
    </alternativeName>
</protein>
<feature type="binding site" evidence="6">
    <location>
        <position position="97"/>
    </location>
    <ligand>
        <name>S-adenosyl-L-methionine</name>
        <dbReference type="ChEBI" id="CHEBI:59789"/>
    </ligand>
</feature>
<evidence type="ECO:0000256" key="2">
    <source>
        <dbReference type="ARBA" id="ARBA00022603"/>
    </source>
</evidence>
<organism evidence="7 8">
    <name type="scientific">SAR86 cluster bacterium</name>
    <dbReference type="NCBI Taxonomy" id="2030880"/>
    <lineage>
        <taxon>Bacteria</taxon>
        <taxon>Pseudomonadati</taxon>
        <taxon>Pseudomonadota</taxon>
        <taxon>Gammaproteobacteria</taxon>
        <taxon>SAR86 cluster</taxon>
    </lineage>
</organism>
<dbReference type="AlphaFoldDB" id="A0A2A4XGH8"/>
<keyword evidence="5 6" id="KW-0949">S-adenosyl-L-methionine</keyword>
<evidence type="ECO:0000256" key="4">
    <source>
        <dbReference type="ARBA" id="ARBA00022688"/>
    </source>
</evidence>
<comment type="catalytic activity">
    <reaction evidence="6">
        <text>a 2-methoxy-6-(all-trans-polyprenyl)benzene-1,4-diol + S-adenosyl-L-methionine = a 5-methoxy-2-methyl-3-(all-trans-polyprenyl)benzene-1,4-diol + S-adenosyl-L-homocysteine + H(+)</text>
        <dbReference type="Rhea" id="RHEA:28286"/>
        <dbReference type="Rhea" id="RHEA-COMP:10858"/>
        <dbReference type="Rhea" id="RHEA-COMP:10859"/>
        <dbReference type="ChEBI" id="CHEBI:15378"/>
        <dbReference type="ChEBI" id="CHEBI:57856"/>
        <dbReference type="ChEBI" id="CHEBI:59789"/>
        <dbReference type="ChEBI" id="CHEBI:84166"/>
        <dbReference type="ChEBI" id="CHEBI:84167"/>
        <dbReference type="EC" id="2.1.1.201"/>
    </reaction>
</comment>
<dbReference type="PANTHER" id="PTHR43591">
    <property type="entry name" value="METHYLTRANSFERASE"/>
    <property type="match status" value="1"/>
</dbReference>
<evidence type="ECO:0000313" key="7">
    <source>
        <dbReference type="EMBL" id="PCI81167.1"/>
    </source>
</evidence>
<comment type="pathway">
    <text evidence="6">Quinol/quinone metabolism; menaquinone biosynthesis; menaquinol from 1,4-dihydroxy-2-naphthoate: step 2/2.</text>
</comment>
<evidence type="ECO:0000256" key="6">
    <source>
        <dbReference type="HAMAP-Rule" id="MF_01813"/>
    </source>
</evidence>
<dbReference type="GO" id="GO:0032259">
    <property type="term" value="P:methylation"/>
    <property type="evidence" value="ECO:0007669"/>
    <property type="project" value="UniProtKB-KW"/>
</dbReference>
<dbReference type="InterPro" id="IPR023576">
    <property type="entry name" value="UbiE/COQ5_MeTrFase_CS"/>
</dbReference>
<dbReference type="Gene3D" id="3.40.50.150">
    <property type="entry name" value="Vaccinia Virus protein VP39"/>
    <property type="match status" value="1"/>
</dbReference>
<proteinExistence type="inferred from homology"/>
<dbReference type="InterPro" id="IPR029063">
    <property type="entry name" value="SAM-dependent_MTases_sf"/>
</dbReference>
<evidence type="ECO:0000256" key="5">
    <source>
        <dbReference type="ARBA" id="ARBA00022691"/>
    </source>
</evidence>
<comment type="pathway">
    <text evidence="6">Cofactor biosynthesis; ubiquinone biosynthesis.</text>
</comment>
<gene>
    <name evidence="6" type="primary">ubiE</name>
    <name evidence="7" type="ORF">COB20_02050</name>
</gene>
<keyword evidence="2 6" id="KW-0489">Methyltransferase</keyword>